<sequence length="105" mass="12081">MRIEERKARDFWEKQGYDTSGIMVQLKNTKNRRRVLGLQNGKIVSVWENTAIKLGVRLEVVIAHEIGHALGIAAWSSQQPIMQDKAELLYNLTLEELKPHDTNKN</sequence>
<dbReference type="AlphaFoldDB" id="A0A387BCV1"/>
<accession>A0A387BCV1</accession>
<dbReference type="Gene3D" id="3.40.390.10">
    <property type="entry name" value="Collagenase (Catalytic Domain)"/>
    <property type="match status" value="1"/>
</dbReference>
<dbReference type="SUPFAM" id="SSF55486">
    <property type="entry name" value="Metalloproteases ('zincins'), catalytic domain"/>
    <property type="match status" value="1"/>
</dbReference>
<feature type="domain" description="Peptidase M10 metallopeptidase" evidence="5">
    <location>
        <begin position="47"/>
        <end position="89"/>
    </location>
</feature>
<dbReference type="GO" id="GO:0008270">
    <property type="term" value="F:zinc ion binding"/>
    <property type="evidence" value="ECO:0007669"/>
    <property type="project" value="InterPro"/>
</dbReference>
<evidence type="ECO:0000313" key="7">
    <source>
        <dbReference type="Proteomes" id="UP000269374"/>
    </source>
</evidence>
<dbReference type="GO" id="GO:0006508">
    <property type="term" value="P:proteolysis"/>
    <property type="evidence" value="ECO:0007669"/>
    <property type="project" value="UniProtKB-KW"/>
</dbReference>
<keyword evidence="1" id="KW-0645">Protease</keyword>
<evidence type="ECO:0000313" key="6">
    <source>
        <dbReference type="EMBL" id="AYG01715.1"/>
    </source>
</evidence>
<dbReference type="Proteomes" id="UP000269374">
    <property type="component" value="Chromosome"/>
</dbReference>
<keyword evidence="3" id="KW-0378">Hydrolase</keyword>
<evidence type="ECO:0000256" key="4">
    <source>
        <dbReference type="ARBA" id="ARBA00022833"/>
    </source>
</evidence>
<organism evidence="6 7">
    <name type="scientific">Lactococcus allomyrinae</name>
    <dbReference type="NCBI Taxonomy" id="2419773"/>
    <lineage>
        <taxon>Bacteria</taxon>
        <taxon>Bacillati</taxon>
        <taxon>Bacillota</taxon>
        <taxon>Bacilli</taxon>
        <taxon>Lactobacillales</taxon>
        <taxon>Streptococcaceae</taxon>
        <taxon>Lactococcus</taxon>
    </lineage>
</organism>
<evidence type="ECO:0000259" key="5">
    <source>
        <dbReference type="Pfam" id="PF00413"/>
    </source>
</evidence>
<dbReference type="RefSeq" id="WP_120773084.1">
    <property type="nucleotide sequence ID" value="NZ_CP032627.1"/>
</dbReference>
<evidence type="ECO:0000256" key="3">
    <source>
        <dbReference type="ARBA" id="ARBA00022801"/>
    </source>
</evidence>
<dbReference type="EMBL" id="CP032627">
    <property type="protein sequence ID" value="AYG01715.1"/>
    <property type="molecule type" value="Genomic_DNA"/>
</dbReference>
<dbReference type="GO" id="GO:0004222">
    <property type="term" value="F:metalloendopeptidase activity"/>
    <property type="evidence" value="ECO:0007669"/>
    <property type="project" value="InterPro"/>
</dbReference>
<dbReference type="InterPro" id="IPR001818">
    <property type="entry name" value="Pept_M10_metallopeptidase"/>
</dbReference>
<keyword evidence="7" id="KW-1185">Reference proteome</keyword>
<keyword evidence="4" id="KW-0862">Zinc</keyword>
<dbReference type="GO" id="GO:0031012">
    <property type="term" value="C:extracellular matrix"/>
    <property type="evidence" value="ECO:0007669"/>
    <property type="project" value="InterPro"/>
</dbReference>
<evidence type="ECO:0000256" key="2">
    <source>
        <dbReference type="ARBA" id="ARBA00022723"/>
    </source>
</evidence>
<dbReference type="Pfam" id="PF00413">
    <property type="entry name" value="Peptidase_M10"/>
    <property type="match status" value="1"/>
</dbReference>
<evidence type="ECO:0000256" key="1">
    <source>
        <dbReference type="ARBA" id="ARBA00022670"/>
    </source>
</evidence>
<protein>
    <recommendedName>
        <fullName evidence="5">Peptidase M10 metallopeptidase domain-containing protein</fullName>
    </recommendedName>
</protein>
<gene>
    <name evidence="6" type="ORF">D7I46_12010</name>
</gene>
<dbReference type="OrthoDB" id="2339916at2"/>
<reference evidence="6 7" key="1">
    <citation type="submission" date="2018-09" db="EMBL/GenBank/DDBJ databases">
        <title>Genome sequencing of strain 1JSPR-7.</title>
        <authorList>
            <person name="Heo J."/>
            <person name="Kim S.-J."/>
            <person name="Kwon S.-W."/>
        </authorList>
    </citation>
    <scope>NUCLEOTIDE SEQUENCE [LARGE SCALE GENOMIC DNA]</scope>
    <source>
        <strain evidence="6 7">1JSPR-7</strain>
    </source>
</reference>
<proteinExistence type="predicted"/>
<dbReference type="KEGG" id="lact:D7I46_12010"/>
<keyword evidence="2" id="KW-0479">Metal-binding</keyword>
<name>A0A387BCV1_9LACT</name>
<dbReference type="InterPro" id="IPR024079">
    <property type="entry name" value="MetalloPept_cat_dom_sf"/>
</dbReference>